<gene>
    <name evidence="9" type="ORF">GCM10009681_04920</name>
</gene>
<feature type="transmembrane region" description="Helical" evidence="6">
    <location>
        <begin position="45"/>
        <end position="64"/>
    </location>
</feature>
<comment type="subcellular location">
    <subcellularLocation>
        <location evidence="1">Cell membrane</location>
        <topology evidence="1">Multi-pass membrane protein</topology>
    </subcellularLocation>
</comment>
<protein>
    <submittedName>
        <fullName evidence="9">SHOCT domain-containing protein</fullName>
    </submittedName>
</protein>
<dbReference type="InterPro" id="IPR027379">
    <property type="entry name" value="CLS_N"/>
</dbReference>
<comment type="caution">
    <text evidence="9">The sequence shown here is derived from an EMBL/GenBank/DDBJ whole genome shotgun (WGS) entry which is preliminary data.</text>
</comment>
<dbReference type="Pfam" id="PF13396">
    <property type="entry name" value="PLDc_N"/>
    <property type="match status" value="1"/>
</dbReference>
<feature type="domain" description="Cardiolipin synthase N-terminal" evidence="8">
    <location>
        <begin position="25"/>
        <end position="65"/>
    </location>
</feature>
<dbReference type="Proteomes" id="UP001500655">
    <property type="component" value="Unassembled WGS sequence"/>
</dbReference>
<name>A0ABP4VVZ2_9ACTN</name>
<keyword evidence="4 6" id="KW-1133">Transmembrane helix</keyword>
<evidence type="ECO:0000256" key="4">
    <source>
        <dbReference type="ARBA" id="ARBA00022989"/>
    </source>
</evidence>
<accession>A0ABP4VVZ2</accession>
<evidence type="ECO:0000313" key="10">
    <source>
        <dbReference type="Proteomes" id="UP001500655"/>
    </source>
</evidence>
<organism evidence="9 10">
    <name type="scientific">Luedemannella helvata</name>
    <dbReference type="NCBI Taxonomy" id="349315"/>
    <lineage>
        <taxon>Bacteria</taxon>
        <taxon>Bacillati</taxon>
        <taxon>Actinomycetota</taxon>
        <taxon>Actinomycetes</taxon>
        <taxon>Micromonosporales</taxon>
        <taxon>Micromonosporaceae</taxon>
        <taxon>Luedemannella</taxon>
    </lineage>
</organism>
<sequence length="121" mass="14121">MDWDFGDVLLTMLAFFFWFLFIWMFIAAFADIFRREDLSGWAKAGWIVLLVVLPLLGILIYMIVRPKMTEQDKRMLTELQEQQRRAAGYSAADEIDKLARLHAEGKLTAEEFAQLKQRAMA</sequence>
<evidence type="ECO:0000256" key="5">
    <source>
        <dbReference type="ARBA" id="ARBA00023136"/>
    </source>
</evidence>
<reference evidence="10" key="1">
    <citation type="journal article" date="2019" name="Int. J. Syst. Evol. Microbiol.">
        <title>The Global Catalogue of Microorganisms (GCM) 10K type strain sequencing project: providing services to taxonomists for standard genome sequencing and annotation.</title>
        <authorList>
            <consortium name="The Broad Institute Genomics Platform"/>
            <consortium name="The Broad Institute Genome Sequencing Center for Infectious Disease"/>
            <person name="Wu L."/>
            <person name="Ma J."/>
        </authorList>
    </citation>
    <scope>NUCLEOTIDE SEQUENCE [LARGE SCALE GENOMIC DNA]</scope>
    <source>
        <strain evidence="10">JCM 13249</strain>
    </source>
</reference>
<keyword evidence="2" id="KW-1003">Cell membrane</keyword>
<evidence type="ECO:0000256" key="1">
    <source>
        <dbReference type="ARBA" id="ARBA00004651"/>
    </source>
</evidence>
<dbReference type="EMBL" id="BAAALS010000002">
    <property type="protein sequence ID" value="GAA1737313.1"/>
    <property type="molecule type" value="Genomic_DNA"/>
</dbReference>
<evidence type="ECO:0000313" key="9">
    <source>
        <dbReference type="EMBL" id="GAA1737313.1"/>
    </source>
</evidence>
<evidence type="ECO:0000256" key="3">
    <source>
        <dbReference type="ARBA" id="ARBA00022692"/>
    </source>
</evidence>
<evidence type="ECO:0000256" key="6">
    <source>
        <dbReference type="SAM" id="Phobius"/>
    </source>
</evidence>
<keyword evidence="5 6" id="KW-0472">Membrane</keyword>
<evidence type="ECO:0000259" key="7">
    <source>
        <dbReference type="Pfam" id="PF09851"/>
    </source>
</evidence>
<feature type="domain" description="SHOCT" evidence="7">
    <location>
        <begin position="93"/>
        <end position="118"/>
    </location>
</feature>
<feature type="transmembrane region" description="Helical" evidence="6">
    <location>
        <begin position="12"/>
        <end position="33"/>
    </location>
</feature>
<dbReference type="InterPro" id="IPR018649">
    <property type="entry name" value="SHOCT"/>
</dbReference>
<evidence type="ECO:0000256" key="2">
    <source>
        <dbReference type="ARBA" id="ARBA00022475"/>
    </source>
</evidence>
<keyword evidence="3 6" id="KW-0812">Transmembrane</keyword>
<proteinExistence type="predicted"/>
<evidence type="ECO:0000259" key="8">
    <source>
        <dbReference type="Pfam" id="PF13396"/>
    </source>
</evidence>
<dbReference type="Pfam" id="PF09851">
    <property type="entry name" value="SHOCT"/>
    <property type="match status" value="1"/>
</dbReference>
<keyword evidence="10" id="KW-1185">Reference proteome</keyword>
<dbReference type="RefSeq" id="WP_344076284.1">
    <property type="nucleotide sequence ID" value="NZ_BAAALS010000002.1"/>
</dbReference>